<evidence type="ECO:0000313" key="3">
    <source>
        <dbReference type="Proteomes" id="UP001501218"/>
    </source>
</evidence>
<protein>
    <submittedName>
        <fullName evidence="2">Uncharacterized protein</fullName>
    </submittedName>
</protein>
<keyword evidence="3" id="KW-1185">Reference proteome</keyword>
<comment type="caution">
    <text evidence="2">The sequence shown here is derived from an EMBL/GenBank/DDBJ whole genome shotgun (WGS) entry which is preliminary data.</text>
</comment>
<accession>A0ABN3GQT8</accession>
<sequence length="66" mass="7345">MTATRKLPKPDSDFWRRQLKAACKDLRTNRFFHPENEAARSAPNGSAGPRRCAGAVRSCRNAGSTR</sequence>
<name>A0ABN3GQT8_9PSEU</name>
<organism evidence="2 3">
    <name type="scientific">Saccharopolyspora halophila</name>
    <dbReference type="NCBI Taxonomy" id="405551"/>
    <lineage>
        <taxon>Bacteria</taxon>
        <taxon>Bacillati</taxon>
        <taxon>Actinomycetota</taxon>
        <taxon>Actinomycetes</taxon>
        <taxon>Pseudonocardiales</taxon>
        <taxon>Pseudonocardiaceae</taxon>
        <taxon>Saccharopolyspora</taxon>
    </lineage>
</organism>
<proteinExistence type="predicted"/>
<reference evidence="2 3" key="1">
    <citation type="journal article" date="2019" name="Int. J. Syst. Evol. Microbiol.">
        <title>The Global Catalogue of Microorganisms (GCM) 10K type strain sequencing project: providing services to taxonomists for standard genome sequencing and annotation.</title>
        <authorList>
            <consortium name="The Broad Institute Genomics Platform"/>
            <consortium name="The Broad Institute Genome Sequencing Center for Infectious Disease"/>
            <person name="Wu L."/>
            <person name="Ma J."/>
        </authorList>
    </citation>
    <scope>NUCLEOTIDE SEQUENCE [LARGE SCALE GENOMIC DNA]</scope>
    <source>
        <strain evidence="2 3">JCM 16221</strain>
    </source>
</reference>
<evidence type="ECO:0000313" key="2">
    <source>
        <dbReference type="EMBL" id="GAA2358696.1"/>
    </source>
</evidence>
<feature type="region of interest" description="Disordered" evidence="1">
    <location>
        <begin position="34"/>
        <end position="66"/>
    </location>
</feature>
<dbReference type="EMBL" id="BAAARA010000019">
    <property type="protein sequence ID" value="GAA2358696.1"/>
    <property type="molecule type" value="Genomic_DNA"/>
</dbReference>
<dbReference type="Proteomes" id="UP001501218">
    <property type="component" value="Unassembled WGS sequence"/>
</dbReference>
<evidence type="ECO:0000256" key="1">
    <source>
        <dbReference type="SAM" id="MobiDB-lite"/>
    </source>
</evidence>
<gene>
    <name evidence="2" type="ORF">GCM10009854_41490</name>
</gene>